<accession>A0ABP1CJP5</accession>
<dbReference type="SMART" id="SM00717">
    <property type="entry name" value="SANT"/>
    <property type="match status" value="1"/>
</dbReference>
<dbReference type="InterPro" id="IPR001005">
    <property type="entry name" value="SANT/Myb"/>
</dbReference>
<dbReference type="SUPFAM" id="SSF46689">
    <property type="entry name" value="Homeodomain-like"/>
    <property type="match status" value="1"/>
</dbReference>
<evidence type="ECO:0000259" key="2">
    <source>
        <dbReference type="PROSITE" id="PS50090"/>
    </source>
</evidence>
<feature type="compositionally biased region" description="Polar residues" evidence="1">
    <location>
        <begin position="23"/>
        <end position="32"/>
    </location>
</feature>
<feature type="region of interest" description="Disordered" evidence="1">
    <location>
        <begin position="1"/>
        <end position="161"/>
    </location>
</feature>
<dbReference type="Pfam" id="PF15963">
    <property type="entry name" value="Myb_DNA-bind_7"/>
    <property type="match status" value="1"/>
</dbReference>
<gene>
    <name evidence="3" type="ORF">GFSPODELE1_LOCUS521</name>
</gene>
<feature type="region of interest" description="Disordered" evidence="1">
    <location>
        <begin position="175"/>
        <end position="197"/>
    </location>
</feature>
<protein>
    <recommendedName>
        <fullName evidence="2">Myb-like domain-containing protein</fullName>
    </recommendedName>
</protein>
<feature type="region of interest" description="Disordered" evidence="1">
    <location>
        <begin position="237"/>
        <end position="383"/>
    </location>
</feature>
<evidence type="ECO:0000256" key="1">
    <source>
        <dbReference type="SAM" id="MobiDB-lite"/>
    </source>
</evidence>
<dbReference type="InterPro" id="IPR009057">
    <property type="entry name" value="Homeodomain-like_sf"/>
</dbReference>
<keyword evidence="4" id="KW-1185">Reference proteome</keyword>
<feature type="compositionally biased region" description="Basic residues" evidence="1">
    <location>
        <begin position="354"/>
        <end position="364"/>
    </location>
</feature>
<reference evidence="4" key="1">
    <citation type="submission" date="2024-04" db="EMBL/GenBank/DDBJ databases">
        <authorList>
            <person name="Shaw F."/>
            <person name="Minotto A."/>
        </authorList>
    </citation>
    <scope>NUCLEOTIDE SEQUENCE [LARGE SCALE GENOMIC DNA]</scope>
</reference>
<feature type="compositionally biased region" description="Polar residues" evidence="1">
    <location>
        <begin position="71"/>
        <end position="103"/>
    </location>
</feature>
<dbReference type="Proteomes" id="UP001497453">
    <property type="component" value="Chromosome 1"/>
</dbReference>
<dbReference type="PANTHER" id="PTHR22929:SF0">
    <property type="entry name" value="TRANSCRIPTION FACTOR TFIIIB COMPONENT B'' HOMOLOG"/>
    <property type="match status" value="1"/>
</dbReference>
<dbReference type="Gene3D" id="1.10.10.60">
    <property type="entry name" value="Homeodomain-like"/>
    <property type="match status" value="1"/>
</dbReference>
<dbReference type="PANTHER" id="PTHR22929">
    <property type="entry name" value="RNA POLYMERASE III TRANSCRIPTION INITIATION FACTOR B"/>
    <property type="match status" value="1"/>
</dbReference>
<dbReference type="PROSITE" id="PS50090">
    <property type="entry name" value="MYB_LIKE"/>
    <property type="match status" value="1"/>
</dbReference>
<dbReference type="InterPro" id="IPR039467">
    <property type="entry name" value="TFIIIB_B''_Myb"/>
</dbReference>
<feature type="compositionally biased region" description="Polar residues" evidence="1">
    <location>
        <begin position="180"/>
        <end position="197"/>
    </location>
</feature>
<feature type="compositionally biased region" description="Polar residues" evidence="1">
    <location>
        <begin position="249"/>
        <end position="259"/>
    </location>
</feature>
<feature type="region of interest" description="Disordered" evidence="1">
    <location>
        <begin position="435"/>
        <end position="458"/>
    </location>
</feature>
<organism evidence="3 4">
    <name type="scientific">Somion occarium</name>
    <dbReference type="NCBI Taxonomy" id="3059160"/>
    <lineage>
        <taxon>Eukaryota</taxon>
        <taxon>Fungi</taxon>
        <taxon>Dikarya</taxon>
        <taxon>Basidiomycota</taxon>
        <taxon>Agaricomycotina</taxon>
        <taxon>Agaricomycetes</taxon>
        <taxon>Polyporales</taxon>
        <taxon>Cerrenaceae</taxon>
        <taxon>Somion</taxon>
    </lineage>
</organism>
<name>A0ABP1CJP5_9APHY</name>
<evidence type="ECO:0000313" key="3">
    <source>
        <dbReference type="EMBL" id="CAL1694933.1"/>
    </source>
</evidence>
<evidence type="ECO:0000313" key="4">
    <source>
        <dbReference type="Proteomes" id="UP001497453"/>
    </source>
</evidence>
<dbReference type="EMBL" id="OZ037944">
    <property type="protein sequence ID" value="CAL1694933.1"/>
    <property type="molecule type" value="Genomic_DNA"/>
</dbReference>
<dbReference type="CDD" id="cd00167">
    <property type="entry name" value="SANT"/>
    <property type="match status" value="1"/>
</dbReference>
<sequence length="687" mass="73991">MSSRVQKGSTIFRPIAKPRARQGTESRQTSVTPAPEPRHGSTVGNAQPPEAATSSVSVAQPMGPPSIIPSRHSTQTGSAKNNRESSNAEATNLQGSQPSQSIAVPTRESSRPPAVPLASPQRSLNVPRPPPIISSGSVPVIQPTKHSHAPPTISGNAESSRNVAAPIPITVPTARPIAVPSSSRQTSSATTVPQSYASTTTSALQIETASTNIENAQIDPALLEAVVAALRHVDQAQTQHAVEPAPITGPSTSGLNGEPSQAAPATHKSQVRKPRMPSAENGNSTGEPARPRRTRTKRVVNDENVTQEEADSSEAATPGEKRLTKRRRTSRGTSEFQTEEAGSGSEGEADSATPRRRRRTRRSKAPSPPPFDSTADPGEELDPTAVTMGALCDDLGTGRISSKAAQIVSNHATWRSANRAKRARMKAIMEAKKYGRDLEEEEEARLKEGSTPPDKTLEATPVLDVNAEAGPSNIIEDLGIHKGDGFDYSQTMTTTRFSAQVRIGPNGEMIVDEESLFVDRIEEAEDMSGYTHVEESDTTKFVNSATYSKKVRGSRWSAEETELFFDALSQFGENYELISYVLPGRDRKACKNKFKAEDRKNPARITYCLTNRRPYDIATLSRMTGKDFSGPTPEIRAPTPVRLEILNEEQGVPAEQVKKKSVTPAVDTGEEIIGALSDDEEFPDHIS</sequence>
<feature type="domain" description="Myb-like" evidence="2">
    <location>
        <begin position="548"/>
        <end position="595"/>
    </location>
</feature>
<proteinExistence type="predicted"/>
<feature type="compositionally biased region" description="Low complexity" evidence="1">
    <location>
        <begin position="133"/>
        <end position="143"/>
    </location>
</feature>